<accession>A0A3M7SSE8</accession>
<sequence>MFEPIAATRSLLKRDRKKKNLIPEIQNLSENEPLKELYQNEIQLQNIPVARKLRG</sequence>
<dbReference type="Proteomes" id="UP000276133">
    <property type="component" value="Unassembled WGS sequence"/>
</dbReference>
<organism evidence="1 2">
    <name type="scientific">Brachionus plicatilis</name>
    <name type="common">Marine rotifer</name>
    <name type="synonym">Brachionus muelleri</name>
    <dbReference type="NCBI Taxonomy" id="10195"/>
    <lineage>
        <taxon>Eukaryota</taxon>
        <taxon>Metazoa</taxon>
        <taxon>Spiralia</taxon>
        <taxon>Gnathifera</taxon>
        <taxon>Rotifera</taxon>
        <taxon>Eurotatoria</taxon>
        <taxon>Monogononta</taxon>
        <taxon>Pseudotrocha</taxon>
        <taxon>Ploima</taxon>
        <taxon>Brachionidae</taxon>
        <taxon>Brachionus</taxon>
    </lineage>
</organism>
<proteinExistence type="predicted"/>
<feature type="non-terminal residue" evidence="1">
    <location>
        <position position="55"/>
    </location>
</feature>
<dbReference type="AlphaFoldDB" id="A0A3M7SSE8"/>
<evidence type="ECO:0000313" key="1">
    <source>
        <dbReference type="EMBL" id="RNA38781.1"/>
    </source>
</evidence>
<name>A0A3M7SSE8_BRAPC</name>
<reference evidence="1 2" key="1">
    <citation type="journal article" date="2018" name="Sci. Rep.">
        <title>Genomic signatures of local adaptation to the degree of environmental predictability in rotifers.</title>
        <authorList>
            <person name="Franch-Gras L."/>
            <person name="Hahn C."/>
            <person name="Garcia-Roger E.M."/>
            <person name="Carmona M.J."/>
            <person name="Serra M."/>
            <person name="Gomez A."/>
        </authorList>
    </citation>
    <scope>NUCLEOTIDE SEQUENCE [LARGE SCALE GENOMIC DNA]</scope>
    <source>
        <strain evidence="1">HYR1</strain>
    </source>
</reference>
<evidence type="ECO:0000313" key="2">
    <source>
        <dbReference type="Proteomes" id="UP000276133"/>
    </source>
</evidence>
<keyword evidence="2" id="KW-1185">Reference proteome</keyword>
<dbReference type="EMBL" id="REGN01000822">
    <property type="protein sequence ID" value="RNA38781.1"/>
    <property type="molecule type" value="Genomic_DNA"/>
</dbReference>
<gene>
    <name evidence="1" type="ORF">BpHYR1_033212</name>
</gene>
<comment type="caution">
    <text evidence="1">The sequence shown here is derived from an EMBL/GenBank/DDBJ whole genome shotgun (WGS) entry which is preliminary data.</text>
</comment>
<protein>
    <submittedName>
        <fullName evidence="1">Uncharacterized protein</fullName>
    </submittedName>
</protein>